<organism evidence="2 3">
    <name type="scientific">Chionoecetes opilio</name>
    <name type="common">Atlantic snow crab</name>
    <name type="synonym">Cancer opilio</name>
    <dbReference type="NCBI Taxonomy" id="41210"/>
    <lineage>
        <taxon>Eukaryota</taxon>
        <taxon>Metazoa</taxon>
        <taxon>Ecdysozoa</taxon>
        <taxon>Arthropoda</taxon>
        <taxon>Crustacea</taxon>
        <taxon>Multicrustacea</taxon>
        <taxon>Malacostraca</taxon>
        <taxon>Eumalacostraca</taxon>
        <taxon>Eucarida</taxon>
        <taxon>Decapoda</taxon>
        <taxon>Pleocyemata</taxon>
        <taxon>Brachyura</taxon>
        <taxon>Eubrachyura</taxon>
        <taxon>Majoidea</taxon>
        <taxon>Majidae</taxon>
        <taxon>Chionoecetes</taxon>
    </lineage>
</organism>
<evidence type="ECO:0000256" key="1">
    <source>
        <dbReference type="SAM" id="MobiDB-lite"/>
    </source>
</evidence>
<dbReference type="Proteomes" id="UP000770661">
    <property type="component" value="Unassembled WGS sequence"/>
</dbReference>
<accession>A0A8J4XXH1</accession>
<proteinExistence type="predicted"/>
<dbReference type="EMBL" id="JACEEZ010020983">
    <property type="protein sequence ID" value="KAG0713894.1"/>
    <property type="molecule type" value="Genomic_DNA"/>
</dbReference>
<evidence type="ECO:0000313" key="3">
    <source>
        <dbReference type="Proteomes" id="UP000770661"/>
    </source>
</evidence>
<keyword evidence="3" id="KW-1185">Reference proteome</keyword>
<comment type="caution">
    <text evidence="2">The sequence shown here is derived from an EMBL/GenBank/DDBJ whole genome shotgun (WGS) entry which is preliminary data.</text>
</comment>
<evidence type="ECO:0000313" key="2">
    <source>
        <dbReference type="EMBL" id="KAG0713894.1"/>
    </source>
</evidence>
<reference evidence="2" key="1">
    <citation type="submission" date="2020-07" db="EMBL/GenBank/DDBJ databases">
        <title>The High-quality genome of the commercially important snow crab, Chionoecetes opilio.</title>
        <authorList>
            <person name="Jeong J.-H."/>
            <person name="Ryu S."/>
        </authorList>
    </citation>
    <scope>NUCLEOTIDE SEQUENCE</scope>
    <source>
        <strain evidence="2">MADBK_172401_WGS</strain>
        <tissue evidence="2">Digestive gland</tissue>
    </source>
</reference>
<name>A0A8J4XXH1_CHIOP</name>
<feature type="region of interest" description="Disordered" evidence="1">
    <location>
        <begin position="298"/>
        <end position="401"/>
    </location>
</feature>
<protein>
    <submittedName>
        <fullName evidence="2">Uncharacterized protein</fullName>
    </submittedName>
</protein>
<dbReference type="AlphaFoldDB" id="A0A8J4XXH1"/>
<gene>
    <name evidence="2" type="ORF">GWK47_015198</name>
</gene>
<feature type="compositionally biased region" description="Pro residues" evidence="1">
    <location>
        <begin position="326"/>
        <end position="335"/>
    </location>
</feature>
<sequence length="437" mass="46574">MGTRGECGAPPPYLQSRRYGTQAATCHLETGQEAPDPRGEAKEQLHKNKTIPLVYSPESSGDVNGRPGVHHPSLSGRRESQGNTGEVHDGVGQGRRGVNPARRLDEPPGGGPGNPPGGGGQPSDGIGEKGKLRVSTPRGPREKHPGNPPEGAPKPRGQGGVRRPSKPNPGKRPLGRRCPAAVFLPSPLGRGGKKDTEPSRGDGVVPWGKRVGPQLKKPKNPLPKGPKNRETTLSGRRRGPERLPKWVLGRPGEPFLATLPLWETRIFVAYLRRTWCGEAGNRKHGPNLFQFPLRAPGAPPAAVRPPPRKKGPLYFGPKGARGGRRGPPPECPTPQRPQGARGKSCHPTATPGKGRRGAAQTFSPPQEPGGTEGRVGKGPPAGKSAPKGDNKRAVWFPFGPGRGKVDRDIFCPFQKQRASFGEIRVQIGGRKEKPPPL</sequence>
<feature type="compositionally biased region" description="Basic and acidic residues" evidence="1">
    <location>
        <begin position="35"/>
        <end position="46"/>
    </location>
</feature>
<feature type="region of interest" description="Disordered" evidence="1">
    <location>
        <begin position="1"/>
        <end position="245"/>
    </location>
</feature>